<evidence type="ECO:0000313" key="2">
    <source>
        <dbReference type="EMBL" id="CEK46948.1"/>
    </source>
</evidence>
<organism evidence="2">
    <name type="scientific">Arion vulgaris</name>
    <dbReference type="NCBI Taxonomy" id="1028688"/>
    <lineage>
        <taxon>Eukaryota</taxon>
        <taxon>Metazoa</taxon>
        <taxon>Spiralia</taxon>
        <taxon>Lophotrochozoa</taxon>
        <taxon>Mollusca</taxon>
        <taxon>Gastropoda</taxon>
        <taxon>Heterobranchia</taxon>
        <taxon>Euthyneura</taxon>
        <taxon>Panpulmonata</taxon>
        <taxon>Eupulmonata</taxon>
        <taxon>Stylommatophora</taxon>
        <taxon>Helicina</taxon>
        <taxon>Arionoidea</taxon>
        <taxon>Arionidae</taxon>
        <taxon>Arion</taxon>
    </lineage>
</organism>
<sequence length="87" mass="9738">RRSDTEISRLLGGRGQSISTQMRDRTRHLSLGALPAANEYLEDESSESESDPSGQPITRRQEDRHELNREEALAATFPGARSNNFLP</sequence>
<protein>
    <submittedName>
        <fullName evidence="2">Uncharacterized protein</fullName>
    </submittedName>
</protein>
<accession>A0A0B6XSZ6</accession>
<feature type="compositionally biased region" description="Acidic residues" evidence="1">
    <location>
        <begin position="40"/>
        <end position="50"/>
    </location>
</feature>
<evidence type="ECO:0000256" key="1">
    <source>
        <dbReference type="SAM" id="MobiDB-lite"/>
    </source>
</evidence>
<feature type="region of interest" description="Disordered" evidence="1">
    <location>
        <begin position="38"/>
        <end position="87"/>
    </location>
</feature>
<gene>
    <name evidence="2" type="primary">ORF208</name>
</gene>
<dbReference type="EMBL" id="HACG01000083">
    <property type="protein sequence ID" value="CEK46948.1"/>
    <property type="molecule type" value="Transcribed_RNA"/>
</dbReference>
<reference evidence="2" key="1">
    <citation type="submission" date="2014-12" db="EMBL/GenBank/DDBJ databases">
        <title>Insight into the proteome of Arion vulgaris.</title>
        <authorList>
            <person name="Aradska J."/>
            <person name="Bulat T."/>
            <person name="Smidak R."/>
            <person name="Sarate P."/>
            <person name="Gangsoo J."/>
            <person name="Sialana F."/>
            <person name="Bilban M."/>
            <person name="Lubec G."/>
        </authorList>
    </citation>
    <scope>NUCLEOTIDE SEQUENCE</scope>
    <source>
        <tissue evidence="2">Skin</tissue>
    </source>
</reference>
<dbReference type="AlphaFoldDB" id="A0A0B6XSZ6"/>
<feature type="non-terminal residue" evidence="2">
    <location>
        <position position="1"/>
    </location>
</feature>
<feature type="non-terminal residue" evidence="2">
    <location>
        <position position="87"/>
    </location>
</feature>
<proteinExistence type="predicted"/>
<feature type="compositionally biased region" description="Basic and acidic residues" evidence="1">
    <location>
        <begin position="59"/>
        <end position="72"/>
    </location>
</feature>
<name>A0A0B6XSZ6_9EUPU</name>
<feature type="region of interest" description="Disordered" evidence="1">
    <location>
        <begin position="1"/>
        <end position="24"/>
    </location>
</feature>